<keyword evidence="3" id="KW-1185">Reference proteome</keyword>
<dbReference type="Proteomes" id="UP000184066">
    <property type="component" value="Unassembled WGS sequence"/>
</dbReference>
<keyword evidence="1" id="KW-1133">Transmembrane helix</keyword>
<protein>
    <submittedName>
        <fullName evidence="2">Uncharacterized protein</fullName>
    </submittedName>
</protein>
<sequence>MTGKFVHAPGLLDESLSDALSWLLTGHVVELIVVAMIVSTVCARVFSGSRY</sequence>
<feature type="transmembrane region" description="Helical" evidence="1">
    <location>
        <begin position="20"/>
        <end position="46"/>
    </location>
</feature>
<dbReference type="AlphaFoldDB" id="A0A1M7STM4"/>
<keyword evidence="1" id="KW-0472">Membrane</keyword>
<reference evidence="2 3" key="1">
    <citation type="submission" date="2016-12" db="EMBL/GenBank/DDBJ databases">
        <authorList>
            <person name="Song W.-J."/>
            <person name="Kurnit D.M."/>
        </authorList>
    </citation>
    <scope>NUCLEOTIDE SEQUENCE [LARGE SCALE GENOMIC DNA]</scope>
    <source>
        <strain evidence="2 3">CGMCC 1.10808</strain>
    </source>
</reference>
<evidence type="ECO:0000313" key="2">
    <source>
        <dbReference type="EMBL" id="SHN61865.1"/>
    </source>
</evidence>
<evidence type="ECO:0000313" key="3">
    <source>
        <dbReference type="Proteomes" id="UP000184066"/>
    </source>
</evidence>
<organism evidence="2 3">
    <name type="scientific">Oceanicella actignis</name>
    <dbReference type="NCBI Taxonomy" id="1189325"/>
    <lineage>
        <taxon>Bacteria</taxon>
        <taxon>Pseudomonadati</taxon>
        <taxon>Pseudomonadota</taxon>
        <taxon>Alphaproteobacteria</taxon>
        <taxon>Rhodobacterales</taxon>
        <taxon>Paracoccaceae</taxon>
        <taxon>Oceanicella</taxon>
    </lineage>
</organism>
<evidence type="ECO:0000256" key="1">
    <source>
        <dbReference type="SAM" id="Phobius"/>
    </source>
</evidence>
<dbReference type="EMBL" id="FRDL01000003">
    <property type="protein sequence ID" value="SHN61865.1"/>
    <property type="molecule type" value="Genomic_DNA"/>
</dbReference>
<accession>A0A1M7STM4</accession>
<dbReference type="RefSeq" id="WP_170258809.1">
    <property type="nucleotide sequence ID" value="NZ_FOHL01000001.1"/>
</dbReference>
<keyword evidence="1" id="KW-0812">Transmembrane</keyword>
<gene>
    <name evidence="2" type="ORF">SAMN05216200_103220</name>
</gene>
<proteinExistence type="predicted"/>
<name>A0A1M7STM4_9RHOB</name>